<keyword evidence="10" id="KW-1185">Reference proteome</keyword>
<dbReference type="InterPro" id="IPR002938">
    <property type="entry name" value="FAD-bd"/>
</dbReference>
<feature type="domain" description="FAD-binding" evidence="8">
    <location>
        <begin position="10"/>
        <end position="321"/>
    </location>
</feature>
<evidence type="ECO:0000256" key="3">
    <source>
        <dbReference type="ARBA" id="ARBA00005349"/>
    </source>
</evidence>
<dbReference type="Gene3D" id="3.50.50.60">
    <property type="entry name" value="FAD/NAD(P)-binding domain"/>
    <property type="match status" value="2"/>
</dbReference>
<dbReference type="GO" id="GO:0006744">
    <property type="term" value="P:ubiquinone biosynthetic process"/>
    <property type="evidence" value="ECO:0007669"/>
    <property type="project" value="UniProtKB-UniPathway"/>
</dbReference>
<keyword evidence="6" id="KW-0560">Oxidoreductase</keyword>
<evidence type="ECO:0000256" key="6">
    <source>
        <dbReference type="ARBA" id="ARBA00023002"/>
    </source>
</evidence>
<comment type="similarity">
    <text evidence="3">Belongs to the UbiH/COQ6 family.</text>
</comment>
<dbReference type="FunFam" id="3.50.50.60:FF:000021">
    <property type="entry name" value="Ubiquinone biosynthesis monooxygenase COQ6"/>
    <property type="match status" value="1"/>
</dbReference>
<dbReference type="InterPro" id="IPR051205">
    <property type="entry name" value="UbiH/COQ6_monooxygenase"/>
</dbReference>
<dbReference type="PANTHER" id="PTHR43876:SF7">
    <property type="entry name" value="UBIQUINONE BIOSYNTHESIS MONOOXYGENASE COQ6, MITOCHONDRIAL"/>
    <property type="match status" value="1"/>
</dbReference>
<reference evidence="9 10" key="1">
    <citation type="submission" date="2016-07" db="EMBL/GenBank/DDBJ databases">
        <authorList>
            <person name="Lefevre C.T."/>
        </authorList>
    </citation>
    <scope>NUCLEOTIDE SEQUENCE [LARGE SCALE GENOMIC DNA]</scope>
    <source>
        <strain evidence="9">PR1</strain>
    </source>
</reference>
<accession>A0A1C3RG22</accession>
<dbReference type="SUPFAM" id="SSF51905">
    <property type="entry name" value="FAD/NAD(P)-binding domain"/>
    <property type="match status" value="1"/>
</dbReference>
<dbReference type="Proteomes" id="UP000231658">
    <property type="component" value="Unassembled WGS sequence"/>
</dbReference>
<dbReference type="EMBL" id="FLYE01000012">
    <property type="protein sequence ID" value="SCA56256.1"/>
    <property type="molecule type" value="Genomic_DNA"/>
</dbReference>
<evidence type="ECO:0000256" key="2">
    <source>
        <dbReference type="ARBA" id="ARBA00004749"/>
    </source>
</evidence>
<evidence type="ECO:0000256" key="7">
    <source>
        <dbReference type="ARBA" id="ARBA00023033"/>
    </source>
</evidence>
<dbReference type="GO" id="GO:0071949">
    <property type="term" value="F:FAD binding"/>
    <property type="evidence" value="ECO:0007669"/>
    <property type="project" value="InterPro"/>
</dbReference>
<evidence type="ECO:0000256" key="1">
    <source>
        <dbReference type="ARBA" id="ARBA00001974"/>
    </source>
</evidence>
<comment type="pathway">
    <text evidence="2">Cofactor biosynthesis; ubiquinone biosynthesis.</text>
</comment>
<keyword evidence="9" id="KW-0830">Ubiquinone</keyword>
<evidence type="ECO:0000256" key="5">
    <source>
        <dbReference type="ARBA" id="ARBA00022827"/>
    </source>
</evidence>
<comment type="cofactor">
    <cofactor evidence="1">
        <name>FAD</name>
        <dbReference type="ChEBI" id="CHEBI:57692"/>
    </cofactor>
</comment>
<dbReference type="PROSITE" id="PS01304">
    <property type="entry name" value="UBIH"/>
    <property type="match status" value="1"/>
</dbReference>
<dbReference type="STRING" id="1867952.MTBPR1_20104"/>
<dbReference type="GO" id="GO:0110142">
    <property type="term" value="C:ubiquinone biosynthesis complex"/>
    <property type="evidence" value="ECO:0007669"/>
    <property type="project" value="UniProtKB-ARBA"/>
</dbReference>
<dbReference type="PANTHER" id="PTHR43876">
    <property type="entry name" value="UBIQUINONE BIOSYNTHESIS MONOOXYGENASE COQ6, MITOCHONDRIAL"/>
    <property type="match status" value="1"/>
</dbReference>
<dbReference type="GO" id="GO:0016705">
    <property type="term" value="F:oxidoreductase activity, acting on paired donors, with incorporation or reduction of molecular oxygen"/>
    <property type="evidence" value="ECO:0007669"/>
    <property type="project" value="InterPro"/>
</dbReference>
<evidence type="ECO:0000313" key="10">
    <source>
        <dbReference type="Proteomes" id="UP000231658"/>
    </source>
</evidence>
<dbReference type="GO" id="GO:0004497">
    <property type="term" value="F:monooxygenase activity"/>
    <property type="evidence" value="ECO:0007669"/>
    <property type="project" value="UniProtKB-KW"/>
</dbReference>
<dbReference type="InterPro" id="IPR018168">
    <property type="entry name" value="Ubi_Hdrlase_CS"/>
</dbReference>
<protein>
    <submittedName>
        <fullName evidence="9">Ubiquinone biosynthesis hydroxylase, UbiH/UbiF/VisC/COQ6</fullName>
    </submittedName>
</protein>
<proteinExistence type="inferred from homology"/>
<evidence type="ECO:0000313" key="9">
    <source>
        <dbReference type="EMBL" id="SCA56256.1"/>
    </source>
</evidence>
<gene>
    <name evidence="9" type="ORF">MTBPR1_20104</name>
</gene>
<keyword evidence="7" id="KW-0503">Monooxygenase</keyword>
<dbReference type="Pfam" id="PF01494">
    <property type="entry name" value="FAD_binding_3"/>
    <property type="match status" value="1"/>
</dbReference>
<name>A0A1C3RG22_9PROT</name>
<dbReference type="InterPro" id="IPR010971">
    <property type="entry name" value="UbiH/COQ6"/>
</dbReference>
<organism evidence="9 10">
    <name type="scientific">Candidatus Terasakiella magnetica</name>
    <dbReference type="NCBI Taxonomy" id="1867952"/>
    <lineage>
        <taxon>Bacteria</taxon>
        <taxon>Pseudomonadati</taxon>
        <taxon>Pseudomonadota</taxon>
        <taxon>Alphaproteobacteria</taxon>
        <taxon>Rhodospirillales</taxon>
        <taxon>Terasakiellaceae</taxon>
        <taxon>Terasakiella</taxon>
    </lineage>
</organism>
<dbReference type="UniPathway" id="UPA00232"/>
<dbReference type="AlphaFoldDB" id="A0A1C3RG22"/>
<evidence type="ECO:0000256" key="4">
    <source>
        <dbReference type="ARBA" id="ARBA00022630"/>
    </source>
</evidence>
<dbReference type="InterPro" id="IPR036188">
    <property type="entry name" value="FAD/NAD-bd_sf"/>
</dbReference>
<keyword evidence="5" id="KW-0274">FAD</keyword>
<dbReference type="PRINTS" id="PR00420">
    <property type="entry name" value="RNGMNOXGNASE"/>
</dbReference>
<sequence length="410" mass="45127">MNIIMPQKIKTDVLIIGGGLVGGMTACALARGGVDVIVVDADDPETLLKAEYDGRCSAIARSVHNAFVALGLWEHMAPEAGIIEDIRVTDGASPLFLHFDSLDLVGVPFGYMLENRTVRKAILKVVPEMDHATYLAPKRVQHIERNASEVNATLDDGTEINAKLVIGADGRGSWVRRSANIDITKWSYEQTAIVCTVESEKPHLNVAQEHFLPSGPFAILPMQDKRSSIVWTESTRNAPVMMKLSDEDFQAELTERFGNYLGEVKVEGPRWSYPLTLQFAKRSIDQRLVLVGDASHGMHPVAGQGFNMGARDACAIAELIIQTKQLGLDVGAGRVLEDYDRWRHFDNHLMLASTDAIVKLFSNNSSPIRFARDAGLAIVEQLPFAKKFFTKSAMGLVGELPEIMKEREAS</sequence>
<dbReference type="NCBIfam" id="TIGR01988">
    <property type="entry name" value="Ubi-OHases"/>
    <property type="match status" value="1"/>
</dbReference>
<keyword evidence="4" id="KW-0285">Flavoprotein</keyword>
<evidence type="ECO:0000259" key="8">
    <source>
        <dbReference type="Pfam" id="PF01494"/>
    </source>
</evidence>